<name>A0A7W2IB92_9BURK</name>
<dbReference type="Proteomes" id="UP000534388">
    <property type="component" value="Unassembled WGS sequence"/>
</dbReference>
<organism evidence="2 3">
    <name type="scientific">Rugamonas brunnea</name>
    <dbReference type="NCBI Taxonomy" id="2758569"/>
    <lineage>
        <taxon>Bacteria</taxon>
        <taxon>Pseudomonadati</taxon>
        <taxon>Pseudomonadota</taxon>
        <taxon>Betaproteobacteria</taxon>
        <taxon>Burkholderiales</taxon>
        <taxon>Oxalobacteraceae</taxon>
        <taxon>Telluria group</taxon>
        <taxon>Rugamonas</taxon>
    </lineage>
</organism>
<dbReference type="AlphaFoldDB" id="A0A7W2IB92"/>
<gene>
    <name evidence="2" type="ORF">H3H37_06500</name>
</gene>
<evidence type="ECO:0000256" key="1">
    <source>
        <dbReference type="SAM" id="MobiDB-lite"/>
    </source>
</evidence>
<comment type="caution">
    <text evidence="2">The sequence shown here is derived from an EMBL/GenBank/DDBJ whole genome shotgun (WGS) entry which is preliminary data.</text>
</comment>
<proteinExistence type="predicted"/>
<protein>
    <recommendedName>
        <fullName evidence="4">Lipoprotein</fullName>
    </recommendedName>
</protein>
<reference evidence="2 3" key="1">
    <citation type="submission" date="2020-07" db="EMBL/GenBank/DDBJ databases">
        <title>Novel species isolated from subtropical streams in China.</title>
        <authorList>
            <person name="Lu H."/>
        </authorList>
    </citation>
    <scope>NUCLEOTIDE SEQUENCE [LARGE SCALE GENOMIC DNA]</scope>
    <source>
        <strain evidence="2 3">LX20W</strain>
    </source>
</reference>
<sequence>MSKYVIYALVVTMFTSCSTWVRSFSGSNYGGGGSSWSSHTGGGGGSFGGGSGGGGHK</sequence>
<dbReference type="PROSITE" id="PS51257">
    <property type="entry name" value="PROKAR_LIPOPROTEIN"/>
    <property type="match status" value="1"/>
</dbReference>
<dbReference type="RefSeq" id="WP_182160830.1">
    <property type="nucleotide sequence ID" value="NZ_JACEZT010000003.1"/>
</dbReference>
<dbReference type="EMBL" id="JACEZT010000003">
    <property type="protein sequence ID" value="MBA5636702.1"/>
    <property type="molecule type" value="Genomic_DNA"/>
</dbReference>
<evidence type="ECO:0000313" key="3">
    <source>
        <dbReference type="Proteomes" id="UP000534388"/>
    </source>
</evidence>
<feature type="region of interest" description="Disordered" evidence="1">
    <location>
        <begin position="29"/>
        <end position="57"/>
    </location>
</feature>
<evidence type="ECO:0008006" key="4">
    <source>
        <dbReference type="Google" id="ProtNLM"/>
    </source>
</evidence>
<accession>A0A7W2IB92</accession>
<keyword evidence="3" id="KW-1185">Reference proteome</keyword>
<evidence type="ECO:0000313" key="2">
    <source>
        <dbReference type="EMBL" id="MBA5636702.1"/>
    </source>
</evidence>